<comment type="caution">
    <text evidence="8">The sequence shown here is derived from an EMBL/GenBank/DDBJ whole genome shotgun (WGS) entry which is preliminary data.</text>
</comment>
<dbReference type="Proteomes" id="UP000033647">
    <property type="component" value="Unassembled WGS sequence"/>
</dbReference>
<dbReference type="InterPro" id="IPR017972">
    <property type="entry name" value="Cyt_P450_CS"/>
</dbReference>
<dbReference type="EMBL" id="LAFY01000251">
    <property type="protein sequence ID" value="KJY02093.1"/>
    <property type="molecule type" value="Genomic_DNA"/>
</dbReference>
<keyword evidence="4 7" id="KW-0560">Oxidoreductase</keyword>
<dbReference type="PANTHER" id="PTHR24287:SF18">
    <property type="entry name" value="CYTOCHROME P450 MONOOXYGENASE APDE-RELATED"/>
    <property type="match status" value="1"/>
</dbReference>
<dbReference type="GO" id="GO:0005506">
    <property type="term" value="F:iron ion binding"/>
    <property type="evidence" value="ECO:0007669"/>
    <property type="project" value="InterPro"/>
</dbReference>
<evidence type="ECO:0000256" key="6">
    <source>
        <dbReference type="ARBA" id="ARBA00023033"/>
    </source>
</evidence>
<dbReference type="Gene3D" id="1.10.630.10">
    <property type="entry name" value="Cytochrome P450"/>
    <property type="match status" value="1"/>
</dbReference>
<keyword evidence="7" id="KW-0349">Heme</keyword>
<evidence type="ECO:0000256" key="7">
    <source>
        <dbReference type="RuleBase" id="RU000461"/>
    </source>
</evidence>
<keyword evidence="3 7" id="KW-0479">Metal-binding</keyword>
<dbReference type="InterPro" id="IPR002974">
    <property type="entry name" value="Cyt_P450_E_CYP52_ascomycetes"/>
</dbReference>
<sequence length="515" mass="58069">MAFATLLFTIVAAAIAYFAFSFSQQRAINYADLVYAQTHNCQPAPILEAEGSYLGLGLILRTFRVAKEQRLLHFFNDLVRSTGIWTFEQRLLGISGIDTFEPETVEAVLSTQFEDFDLGERRKVFFALLGDGIFTQDGAAWAHTRALLRPAFYQQNTDRMLDEIDGLVWKMLRDVPEGEEVDFQPLFFRLTLETTMSLLFGKRVEGGNEQRKKVEMDDFAAAFDEAQDWLARRGRLGGLYWLIDGPGFRRSCRIVHRFIDAAVEEALKVKDVNEGEKEGYSVLGALLPETQDRKVLREQCLNVLLAGRDTTACLLSWSCRLLASHPQTLATLRQEITQICGTDTCPPTRAQLKRMCYLDAILKEVLRLYPSVPINSRTASRTTTLPIGGGPDRTSPILIRKGQAVAYSPYIMHRREDIFGPDAAVFRPERWLEGNGRLFAEAGWAYLPFNGGRRVCLGQEFALLEAGSVIVGMVRRWRAWKVAGGEEAFPEVGMERQKVTLVVSCAEGCRLEVRR</sequence>
<dbReference type="GO" id="GO:0016712">
    <property type="term" value="F:oxidoreductase activity, acting on paired donors, with incorporation or reduction of molecular oxygen, reduced flavin or flavoprotein as one donor, and incorporation of one atom of oxygen"/>
    <property type="evidence" value="ECO:0007669"/>
    <property type="project" value="InterPro"/>
</dbReference>
<evidence type="ECO:0000256" key="5">
    <source>
        <dbReference type="ARBA" id="ARBA00023004"/>
    </source>
</evidence>
<dbReference type="InterPro" id="IPR001128">
    <property type="entry name" value="Cyt_P450"/>
</dbReference>
<keyword evidence="6 7" id="KW-0503">Monooxygenase</keyword>
<dbReference type="PRINTS" id="PR00385">
    <property type="entry name" value="P450"/>
</dbReference>
<dbReference type="PANTHER" id="PTHR24287">
    <property type="entry name" value="P450, PUTATIVE (EUROFUNG)-RELATED"/>
    <property type="match status" value="1"/>
</dbReference>
<protein>
    <submittedName>
        <fullName evidence="8">Cytochrome P450 alkane hydroxylase like protein</fullName>
    </submittedName>
</protein>
<dbReference type="PRINTS" id="PR01239">
    <property type="entry name" value="EP450IICYP52"/>
</dbReference>
<name>A0A0F4GYI8_9PEZI</name>
<organism evidence="8 9">
    <name type="scientific">Zymoseptoria brevis</name>
    <dbReference type="NCBI Taxonomy" id="1047168"/>
    <lineage>
        <taxon>Eukaryota</taxon>
        <taxon>Fungi</taxon>
        <taxon>Dikarya</taxon>
        <taxon>Ascomycota</taxon>
        <taxon>Pezizomycotina</taxon>
        <taxon>Dothideomycetes</taxon>
        <taxon>Dothideomycetidae</taxon>
        <taxon>Mycosphaerellales</taxon>
        <taxon>Mycosphaerellaceae</taxon>
        <taxon>Zymoseptoria</taxon>
    </lineage>
</organism>
<evidence type="ECO:0000256" key="4">
    <source>
        <dbReference type="ARBA" id="ARBA00023002"/>
    </source>
</evidence>
<evidence type="ECO:0000313" key="8">
    <source>
        <dbReference type="EMBL" id="KJY02093.1"/>
    </source>
</evidence>
<proteinExistence type="inferred from homology"/>
<comment type="cofactor">
    <cofactor evidence="1">
        <name>heme</name>
        <dbReference type="ChEBI" id="CHEBI:30413"/>
    </cofactor>
</comment>
<dbReference type="Pfam" id="PF00067">
    <property type="entry name" value="p450"/>
    <property type="match status" value="1"/>
</dbReference>
<comment type="similarity">
    <text evidence="2 7">Belongs to the cytochrome P450 family.</text>
</comment>
<evidence type="ECO:0000256" key="1">
    <source>
        <dbReference type="ARBA" id="ARBA00001971"/>
    </source>
</evidence>
<evidence type="ECO:0000256" key="3">
    <source>
        <dbReference type="ARBA" id="ARBA00022723"/>
    </source>
</evidence>
<evidence type="ECO:0000313" key="9">
    <source>
        <dbReference type="Proteomes" id="UP000033647"/>
    </source>
</evidence>
<dbReference type="AlphaFoldDB" id="A0A0F4GYI8"/>
<dbReference type="OrthoDB" id="1470350at2759"/>
<keyword evidence="9" id="KW-1185">Reference proteome</keyword>
<dbReference type="CDD" id="cd11063">
    <property type="entry name" value="CYP52"/>
    <property type="match status" value="1"/>
</dbReference>
<accession>A0A0F4GYI8</accession>
<dbReference type="STRING" id="1047168.A0A0F4GYI8"/>
<reference evidence="8 9" key="1">
    <citation type="submission" date="2015-03" db="EMBL/GenBank/DDBJ databases">
        <title>RNA-seq based gene annotation and comparative genomics of four Zymoseptoria species reveal species-specific pathogenicity related genes and transposable element activity.</title>
        <authorList>
            <person name="Grandaubert J."/>
            <person name="Bhattacharyya A."/>
            <person name="Stukenbrock E.H."/>
        </authorList>
    </citation>
    <scope>NUCLEOTIDE SEQUENCE [LARGE SCALE GENOMIC DNA]</scope>
    <source>
        <strain evidence="8 9">Zb18110</strain>
    </source>
</reference>
<dbReference type="GO" id="GO:0020037">
    <property type="term" value="F:heme binding"/>
    <property type="evidence" value="ECO:0007669"/>
    <property type="project" value="InterPro"/>
</dbReference>
<keyword evidence="5 7" id="KW-0408">Iron</keyword>
<evidence type="ECO:0000256" key="2">
    <source>
        <dbReference type="ARBA" id="ARBA00010617"/>
    </source>
</evidence>
<dbReference type="SUPFAM" id="SSF48264">
    <property type="entry name" value="Cytochrome P450"/>
    <property type="match status" value="1"/>
</dbReference>
<gene>
    <name evidence="8" type="ORF">TI39_contig259g00003</name>
</gene>
<dbReference type="InterPro" id="IPR036396">
    <property type="entry name" value="Cyt_P450_sf"/>
</dbReference>
<dbReference type="InterPro" id="IPR047146">
    <property type="entry name" value="Cyt_P450_E_CYP52_fungi"/>
</dbReference>
<dbReference type="PROSITE" id="PS00086">
    <property type="entry name" value="CYTOCHROME_P450"/>
    <property type="match status" value="1"/>
</dbReference>